<dbReference type="Proteomes" id="UP000196005">
    <property type="component" value="Chromosome"/>
</dbReference>
<keyword evidence="3" id="KW-1185">Reference proteome</keyword>
<keyword evidence="1" id="KW-1133">Transmembrane helix</keyword>
<dbReference type="KEGG" id="suls:Sdiek1_2005"/>
<proteinExistence type="predicted"/>
<evidence type="ECO:0000313" key="3">
    <source>
        <dbReference type="Proteomes" id="UP000196005"/>
    </source>
</evidence>
<gene>
    <name evidence="2" type="ORF">Sdiek1_2005</name>
</gene>
<feature type="transmembrane region" description="Helical" evidence="1">
    <location>
        <begin position="72"/>
        <end position="93"/>
    </location>
</feature>
<dbReference type="AlphaFoldDB" id="A0A1Y0HP66"/>
<keyword evidence="1" id="KW-0472">Membrane</keyword>
<reference evidence="3" key="1">
    <citation type="submission" date="2017-05" db="EMBL/GenBank/DDBJ databases">
        <title>Dechlorination kinetics govern the competition between two new strains of the genus Sulfurospirillum.</title>
        <authorList>
            <person name="Buttet G.F."/>
            <person name="Murray A.M."/>
            <person name="Goris T."/>
            <person name="Burion M."/>
            <person name="Lin B."/>
            <person name="Rolle M."/>
            <person name="Maillard J."/>
        </authorList>
    </citation>
    <scope>NUCLEOTIDE SEQUENCE [LARGE SCALE GENOMIC DNA]</scope>
    <source>
        <strain evidence="3">SL2-1</strain>
    </source>
</reference>
<sequence length="103" mass="11747">MKSSYLLKILWQTIVIYSNNGKIDSKFSIRNFYNTVLKKIFEALFWSTLFSFLASIVFDVDFTKVNISSDALQVFSGILGFGIAAYTILISSFDKVTKFFSKP</sequence>
<feature type="transmembrane region" description="Helical" evidence="1">
    <location>
        <begin position="40"/>
        <end position="60"/>
    </location>
</feature>
<name>A0A1Y0HP66_9BACT</name>
<dbReference type="RefSeq" id="WP_087438956.1">
    <property type="nucleotide sequence ID" value="NZ_CP021416.1"/>
</dbReference>
<evidence type="ECO:0000256" key="1">
    <source>
        <dbReference type="SAM" id="Phobius"/>
    </source>
</evidence>
<accession>A0A1Y0HP66</accession>
<evidence type="ECO:0000313" key="2">
    <source>
        <dbReference type="EMBL" id="ARU49164.1"/>
    </source>
</evidence>
<protein>
    <submittedName>
        <fullName evidence="2">Uncharacterized protein</fullName>
    </submittedName>
</protein>
<organism evidence="2 3">
    <name type="scientific">Sulfurospirillum diekertiae</name>
    <dbReference type="NCBI Taxonomy" id="1854492"/>
    <lineage>
        <taxon>Bacteria</taxon>
        <taxon>Pseudomonadati</taxon>
        <taxon>Campylobacterota</taxon>
        <taxon>Epsilonproteobacteria</taxon>
        <taxon>Campylobacterales</taxon>
        <taxon>Sulfurospirillaceae</taxon>
        <taxon>Sulfurospirillum</taxon>
    </lineage>
</organism>
<dbReference type="EMBL" id="CP021416">
    <property type="protein sequence ID" value="ARU49164.1"/>
    <property type="molecule type" value="Genomic_DNA"/>
</dbReference>
<keyword evidence="1" id="KW-0812">Transmembrane</keyword>